<evidence type="ECO:0000313" key="2">
    <source>
        <dbReference type="Proteomes" id="UP001218188"/>
    </source>
</evidence>
<evidence type="ECO:0000313" key="1">
    <source>
        <dbReference type="EMBL" id="KAJ7046064.1"/>
    </source>
</evidence>
<dbReference type="AlphaFoldDB" id="A0AAD6TH16"/>
<name>A0AAD6TH16_9AGAR</name>
<accession>A0AAD6TH16</accession>
<dbReference type="Proteomes" id="UP001218188">
    <property type="component" value="Unassembled WGS sequence"/>
</dbReference>
<comment type="caution">
    <text evidence="1">The sequence shown here is derived from an EMBL/GenBank/DDBJ whole genome shotgun (WGS) entry which is preliminary data.</text>
</comment>
<protein>
    <submittedName>
        <fullName evidence="1">Uncharacterized protein</fullName>
    </submittedName>
</protein>
<organism evidence="1 2">
    <name type="scientific">Mycena alexandri</name>
    <dbReference type="NCBI Taxonomy" id="1745969"/>
    <lineage>
        <taxon>Eukaryota</taxon>
        <taxon>Fungi</taxon>
        <taxon>Dikarya</taxon>
        <taxon>Basidiomycota</taxon>
        <taxon>Agaricomycotina</taxon>
        <taxon>Agaricomycetes</taxon>
        <taxon>Agaricomycetidae</taxon>
        <taxon>Agaricales</taxon>
        <taxon>Marasmiineae</taxon>
        <taxon>Mycenaceae</taxon>
        <taxon>Mycena</taxon>
    </lineage>
</organism>
<keyword evidence="2" id="KW-1185">Reference proteome</keyword>
<proteinExistence type="predicted"/>
<sequence length="336" mass="37670">MAAPRALVQPANLSLHPGSPASDRDPVVVDCGLRAFTVALDDLRTSYIGPPTFCTPPPSLQILLRGHMVECELIVRHHYRLPLVPRCPLRRCGYPRGVYRSTSLSYDLVPVIRYTTAHPLSMGASTSNPSSSARALIHYATPPQLEIPPGPHFVEYELVVHRHIDPAILIAAVSPLPVRWICVPVRPFSRLTLGGISPLVQHRTHVLAYPKHPRTNLSVHHHNVLLKCLFLCRSGCAWGIYRLTSLHHAAFPYTSTWGSSCPGAWVFSLARRRRRTFINQRIHGQKRRVRRYLRPFDTASNSSSAPNFIAPISGPMNTRRARSFRLRSAEIIWTPA</sequence>
<gene>
    <name evidence="1" type="ORF">C8F04DRAFT_1322627</name>
</gene>
<dbReference type="EMBL" id="JARJCM010000003">
    <property type="protein sequence ID" value="KAJ7046064.1"/>
    <property type="molecule type" value="Genomic_DNA"/>
</dbReference>
<reference evidence="1" key="1">
    <citation type="submission" date="2023-03" db="EMBL/GenBank/DDBJ databases">
        <title>Massive genome expansion in bonnet fungi (Mycena s.s.) driven by repeated elements and novel gene families across ecological guilds.</title>
        <authorList>
            <consortium name="Lawrence Berkeley National Laboratory"/>
            <person name="Harder C.B."/>
            <person name="Miyauchi S."/>
            <person name="Viragh M."/>
            <person name="Kuo A."/>
            <person name="Thoen E."/>
            <person name="Andreopoulos B."/>
            <person name="Lu D."/>
            <person name="Skrede I."/>
            <person name="Drula E."/>
            <person name="Henrissat B."/>
            <person name="Morin E."/>
            <person name="Kohler A."/>
            <person name="Barry K."/>
            <person name="LaButti K."/>
            <person name="Morin E."/>
            <person name="Salamov A."/>
            <person name="Lipzen A."/>
            <person name="Mereny Z."/>
            <person name="Hegedus B."/>
            <person name="Baldrian P."/>
            <person name="Stursova M."/>
            <person name="Weitz H."/>
            <person name="Taylor A."/>
            <person name="Grigoriev I.V."/>
            <person name="Nagy L.G."/>
            <person name="Martin F."/>
            <person name="Kauserud H."/>
        </authorList>
    </citation>
    <scope>NUCLEOTIDE SEQUENCE</scope>
    <source>
        <strain evidence="1">CBHHK200</strain>
    </source>
</reference>